<dbReference type="PROSITE" id="PS50850">
    <property type="entry name" value="MFS"/>
    <property type="match status" value="1"/>
</dbReference>
<dbReference type="RefSeq" id="WP_072613588.1">
    <property type="nucleotide sequence ID" value="NZ_CAURUR010000002.1"/>
</dbReference>
<organism evidence="10 11">
    <name type="scientific">Leuconostoc suionicum</name>
    <dbReference type="NCBI Taxonomy" id="1511761"/>
    <lineage>
        <taxon>Bacteria</taxon>
        <taxon>Bacillati</taxon>
        <taxon>Bacillota</taxon>
        <taxon>Bacilli</taxon>
        <taxon>Lactobacillales</taxon>
        <taxon>Lactobacillaceae</taxon>
        <taxon>Leuconostoc</taxon>
    </lineage>
</organism>
<dbReference type="Gene3D" id="1.20.1250.20">
    <property type="entry name" value="MFS general substrate transporter like domains"/>
    <property type="match status" value="1"/>
</dbReference>
<comment type="subcellular location">
    <subcellularLocation>
        <location evidence="1">Cell membrane</location>
        <topology evidence="1">Multi-pass membrane protein</topology>
    </subcellularLocation>
</comment>
<dbReference type="Proteomes" id="UP000239237">
    <property type="component" value="Unassembled WGS sequence"/>
</dbReference>
<keyword evidence="12" id="KW-1185">Reference proteome</keyword>
<evidence type="ECO:0000256" key="5">
    <source>
        <dbReference type="ARBA" id="ARBA00022989"/>
    </source>
</evidence>
<dbReference type="SUPFAM" id="SSF103473">
    <property type="entry name" value="MFS general substrate transporter"/>
    <property type="match status" value="1"/>
</dbReference>
<dbReference type="CDD" id="cd06173">
    <property type="entry name" value="MFS_MefA_like"/>
    <property type="match status" value="1"/>
</dbReference>
<feature type="transmembrane region" description="Helical" evidence="7">
    <location>
        <begin position="105"/>
        <end position="124"/>
    </location>
</feature>
<keyword evidence="6 7" id="KW-0472">Membrane</keyword>
<evidence type="ECO:0000256" key="1">
    <source>
        <dbReference type="ARBA" id="ARBA00004651"/>
    </source>
</evidence>
<feature type="transmembrane region" description="Helical" evidence="7">
    <location>
        <begin position="261"/>
        <end position="279"/>
    </location>
</feature>
<keyword evidence="4 7" id="KW-0812">Transmembrane</keyword>
<feature type="transmembrane region" description="Helical" evidence="7">
    <location>
        <begin position="372"/>
        <end position="394"/>
    </location>
</feature>
<dbReference type="GO" id="GO:0022857">
    <property type="term" value="F:transmembrane transporter activity"/>
    <property type="evidence" value="ECO:0007669"/>
    <property type="project" value="InterPro"/>
</dbReference>
<sequence length="405" mass="44613">MNKKALLLNKKSFCNFLLADVISGFGVGMTTVGANWYLLLQTHSNQLVGIYLTINVLSGFLVSPLAGAITDKYSRKKVILWTFITRAFLISIVAVYFYFSGFSILMMYFLSILTGAGWITYMAASRSYVQDILPEEQFGSANSFIEVSLQVGMFSAGAISGFLLNYTGFLIILIINICLFFFASVLILTIENDRISQMNPSGAKGNFVLGIKYILNKKTIMNAGLLSILPLIITQLFNVSSPDYVASTLHATSIVYGMADMFYGIGGLAAGIMVGLLLNQFQSKKLIILFFFLAGLALFLLYLKHYVTLMYICTFILGLSNSALRVIINTILMAKIEPAFMGRATALWNGIAQFMEVFAAILIGMLNDRFGASLGFLIMFFIMFFGMIWSATGLKVSTSGKKRGI</sequence>
<feature type="domain" description="Major facilitator superfamily (MFS) profile" evidence="8">
    <location>
        <begin position="1"/>
        <end position="398"/>
    </location>
</feature>
<dbReference type="Pfam" id="PF07690">
    <property type="entry name" value="MFS_1"/>
    <property type="match status" value="2"/>
</dbReference>
<reference evidence="10 11" key="1">
    <citation type="submission" date="2018-02" db="EMBL/GenBank/DDBJ databases">
        <authorList>
            <person name="Cohen D.B."/>
            <person name="Kent A.D."/>
        </authorList>
    </citation>
    <scope>NUCLEOTIDE SEQUENCE [LARGE SCALE GENOMIC DNA]</scope>
    <source>
        <strain evidence="10 11">CECT 9216</strain>
    </source>
</reference>
<evidence type="ECO:0000313" key="11">
    <source>
        <dbReference type="Proteomes" id="UP000237923"/>
    </source>
</evidence>
<evidence type="ECO:0000256" key="7">
    <source>
        <dbReference type="SAM" id="Phobius"/>
    </source>
</evidence>
<keyword evidence="2" id="KW-0813">Transport</keyword>
<proteinExistence type="predicted"/>
<dbReference type="GO" id="GO:0005886">
    <property type="term" value="C:plasma membrane"/>
    <property type="evidence" value="ECO:0007669"/>
    <property type="project" value="UniProtKB-SubCell"/>
</dbReference>
<gene>
    <name evidence="9" type="ORF">LES8486_00549</name>
    <name evidence="10" type="ORF">LES9216_00696</name>
</gene>
<feature type="transmembrane region" description="Helical" evidence="7">
    <location>
        <begin position="144"/>
        <end position="163"/>
    </location>
</feature>
<dbReference type="PANTHER" id="PTHR23513:SF11">
    <property type="entry name" value="STAPHYLOFERRIN A TRANSPORTER"/>
    <property type="match status" value="1"/>
</dbReference>
<feature type="transmembrane region" description="Helical" evidence="7">
    <location>
        <begin position="309"/>
        <end position="334"/>
    </location>
</feature>
<dbReference type="InterPro" id="IPR011701">
    <property type="entry name" value="MFS"/>
</dbReference>
<keyword evidence="3" id="KW-1003">Cell membrane</keyword>
<evidence type="ECO:0000313" key="10">
    <source>
        <dbReference type="EMBL" id="SPE06793.1"/>
    </source>
</evidence>
<evidence type="ECO:0000259" key="8">
    <source>
        <dbReference type="PROSITE" id="PS50850"/>
    </source>
</evidence>
<accession>A0A2N9K880</accession>
<feature type="transmembrane region" description="Helical" evidence="7">
    <location>
        <begin position="78"/>
        <end position="99"/>
    </location>
</feature>
<keyword evidence="5 7" id="KW-1133">Transmembrane helix</keyword>
<protein>
    <submittedName>
        <fullName evidence="10">Enterobactin exporter EntS</fullName>
    </submittedName>
</protein>
<feature type="transmembrane region" description="Helical" evidence="7">
    <location>
        <begin position="220"/>
        <end position="241"/>
    </location>
</feature>
<feature type="transmembrane region" description="Helical" evidence="7">
    <location>
        <begin position="169"/>
        <end position="190"/>
    </location>
</feature>
<feature type="transmembrane region" description="Helical" evidence="7">
    <location>
        <begin position="12"/>
        <end position="36"/>
    </location>
</feature>
<feature type="transmembrane region" description="Helical" evidence="7">
    <location>
        <begin position="286"/>
        <end position="303"/>
    </location>
</feature>
<feature type="transmembrane region" description="Helical" evidence="7">
    <location>
        <begin position="48"/>
        <end position="66"/>
    </location>
</feature>
<dbReference type="InterPro" id="IPR036259">
    <property type="entry name" value="MFS_trans_sf"/>
</dbReference>
<evidence type="ECO:0000313" key="12">
    <source>
        <dbReference type="Proteomes" id="UP000239237"/>
    </source>
</evidence>
<dbReference type="AlphaFoldDB" id="A0A2N9K880"/>
<evidence type="ECO:0000313" key="9">
    <source>
        <dbReference type="EMBL" id="SPD91568.1"/>
    </source>
</evidence>
<reference evidence="9 12" key="2">
    <citation type="submission" date="2018-02" db="EMBL/GenBank/DDBJ databases">
        <authorList>
            <person name="Rodrigo-Torres L."/>
            <person name="Arahal R. D."/>
            <person name="Lucena T."/>
        </authorList>
    </citation>
    <scope>NUCLEOTIDE SEQUENCE [LARGE SCALE GENOMIC DNA]</scope>
    <source>
        <strain evidence="9 12">CECT 8486</strain>
    </source>
</reference>
<dbReference type="GeneID" id="99674085"/>
<dbReference type="PANTHER" id="PTHR23513">
    <property type="entry name" value="INTEGRAL MEMBRANE EFFLUX PROTEIN-RELATED"/>
    <property type="match status" value="1"/>
</dbReference>
<evidence type="ECO:0000256" key="4">
    <source>
        <dbReference type="ARBA" id="ARBA00022692"/>
    </source>
</evidence>
<dbReference type="EMBL" id="OKQU01000001">
    <property type="protein sequence ID" value="SPE06793.1"/>
    <property type="molecule type" value="Genomic_DNA"/>
</dbReference>
<evidence type="ECO:0000256" key="3">
    <source>
        <dbReference type="ARBA" id="ARBA00022475"/>
    </source>
</evidence>
<dbReference type="Proteomes" id="UP000237923">
    <property type="component" value="Unassembled WGS sequence"/>
</dbReference>
<name>A0A2N9K880_9LACO</name>
<evidence type="ECO:0000256" key="2">
    <source>
        <dbReference type="ARBA" id="ARBA00022448"/>
    </source>
</evidence>
<dbReference type="InterPro" id="IPR020846">
    <property type="entry name" value="MFS_dom"/>
</dbReference>
<evidence type="ECO:0000256" key="6">
    <source>
        <dbReference type="ARBA" id="ARBA00023136"/>
    </source>
</evidence>
<dbReference type="EMBL" id="OKQR01000001">
    <property type="protein sequence ID" value="SPD91568.1"/>
    <property type="molecule type" value="Genomic_DNA"/>
</dbReference>
<feature type="transmembrane region" description="Helical" evidence="7">
    <location>
        <begin position="346"/>
        <end position="366"/>
    </location>
</feature>